<dbReference type="PROSITE" id="PS51318">
    <property type="entry name" value="TAT"/>
    <property type="match status" value="1"/>
</dbReference>
<evidence type="ECO:0000313" key="5">
    <source>
        <dbReference type="Proteomes" id="UP000245946"/>
    </source>
</evidence>
<dbReference type="InterPro" id="IPR002347">
    <property type="entry name" value="SDR_fam"/>
</dbReference>
<evidence type="ECO:0000256" key="3">
    <source>
        <dbReference type="ARBA" id="ARBA00023002"/>
    </source>
</evidence>
<name>A0A316ZAR8_9BASI</name>
<dbReference type="GO" id="GO:0006633">
    <property type="term" value="P:fatty acid biosynthetic process"/>
    <property type="evidence" value="ECO:0007669"/>
    <property type="project" value="TreeGrafter"/>
</dbReference>
<dbReference type="SUPFAM" id="SSF51735">
    <property type="entry name" value="NAD(P)-binding Rossmann-fold domains"/>
    <property type="match status" value="1"/>
</dbReference>
<dbReference type="PROSITE" id="PS00061">
    <property type="entry name" value="ADH_SHORT"/>
    <property type="match status" value="1"/>
</dbReference>
<dbReference type="OrthoDB" id="1888931at2759"/>
<dbReference type="Pfam" id="PF00106">
    <property type="entry name" value="adh_short"/>
    <property type="match status" value="1"/>
</dbReference>
<organism evidence="4 5">
    <name type="scientific">Tilletiopsis washingtonensis</name>
    <dbReference type="NCBI Taxonomy" id="58919"/>
    <lineage>
        <taxon>Eukaryota</taxon>
        <taxon>Fungi</taxon>
        <taxon>Dikarya</taxon>
        <taxon>Basidiomycota</taxon>
        <taxon>Ustilaginomycotina</taxon>
        <taxon>Exobasidiomycetes</taxon>
        <taxon>Entylomatales</taxon>
        <taxon>Entylomatales incertae sedis</taxon>
        <taxon>Tilletiopsis</taxon>
    </lineage>
</organism>
<proteinExistence type="inferred from homology"/>
<sequence>MVAPNESLSERSVLITGASSGIGAATAVALCTRNAPQALALHYNSNTAGAEATAKQCREAAPGTRIETFQADMGDEQAVQRLYDEVRKAFGRVDAMFVNAGNNGGAHLGPQGDIENLSVAQFRKTWEVNTLAPFILTRAALGEMAQQAQRKWGRIVYCSSVAALTGGVVGPHYASSKSALHGMLRWTATRHAKDGITCNAVAPALIDQTGMIDSSKMDASTKSSLEGNIPIGRLGRVEECVDVILLLLTNAYISNKVWAVDGGWTMQ</sequence>
<keyword evidence="2" id="KW-0521">NADP</keyword>
<accession>A0A316ZAR8</accession>
<dbReference type="PANTHER" id="PTHR42760:SF127">
    <property type="entry name" value="3-KETOACYL-ACYL CARRIER PROTEIN REDUCTASE-RELATED"/>
    <property type="match status" value="1"/>
</dbReference>
<protein>
    <submittedName>
        <fullName evidence="4">NAD(P)-binding protein</fullName>
    </submittedName>
</protein>
<dbReference type="AlphaFoldDB" id="A0A316ZAR8"/>
<dbReference type="InterPro" id="IPR036291">
    <property type="entry name" value="NAD(P)-bd_dom_sf"/>
</dbReference>
<keyword evidence="5" id="KW-1185">Reference proteome</keyword>
<dbReference type="InterPro" id="IPR006311">
    <property type="entry name" value="TAT_signal"/>
</dbReference>
<dbReference type="FunFam" id="3.40.50.720:FF:000173">
    <property type="entry name" value="3-oxoacyl-[acyl-carrier protein] reductase"/>
    <property type="match status" value="1"/>
</dbReference>
<dbReference type="PANTHER" id="PTHR42760">
    <property type="entry name" value="SHORT-CHAIN DEHYDROGENASES/REDUCTASES FAMILY MEMBER"/>
    <property type="match status" value="1"/>
</dbReference>
<reference evidence="4 5" key="1">
    <citation type="journal article" date="2018" name="Mol. Biol. Evol.">
        <title>Broad Genomic Sampling Reveals a Smut Pathogenic Ancestry of the Fungal Clade Ustilaginomycotina.</title>
        <authorList>
            <person name="Kijpornyongpan T."/>
            <person name="Mondo S.J."/>
            <person name="Barry K."/>
            <person name="Sandor L."/>
            <person name="Lee J."/>
            <person name="Lipzen A."/>
            <person name="Pangilinan J."/>
            <person name="LaButti K."/>
            <person name="Hainaut M."/>
            <person name="Henrissat B."/>
            <person name="Grigoriev I.V."/>
            <person name="Spatafora J.W."/>
            <person name="Aime M.C."/>
        </authorList>
    </citation>
    <scope>NUCLEOTIDE SEQUENCE [LARGE SCALE GENOMIC DNA]</scope>
    <source>
        <strain evidence="4 5">MCA 4186</strain>
    </source>
</reference>
<dbReference type="RefSeq" id="XP_025598675.1">
    <property type="nucleotide sequence ID" value="XM_025741159.1"/>
</dbReference>
<dbReference type="GO" id="GO:0048038">
    <property type="term" value="F:quinone binding"/>
    <property type="evidence" value="ECO:0007669"/>
    <property type="project" value="TreeGrafter"/>
</dbReference>
<dbReference type="Proteomes" id="UP000245946">
    <property type="component" value="Unassembled WGS sequence"/>
</dbReference>
<dbReference type="CDD" id="cd05233">
    <property type="entry name" value="SDR_c"/>
    <property type="match status" value="1"/>
</dbReference>
<evidence type="ECO:0000256" key="2">
    <source>
        <dbReference type="ARBA" id="ARBA00022857"/>
    </source>
</evidence>
<dbReference type="GO" id="GO:0016616">
    <property type="term" value="F:oxidoreductase activity, acting on the CH-OH group of donors, NAD or NADP as acceptor"/>
    <property type="evidence" value="ECO:0007669"/>
    <property type="project" value="TreeGrafter"/>
</dbReference>
<evidence type="ECO:0000313" key="4">
    <source>
        <dbReference type="EMBL" id="PWN98396.1"/>
    </source>
</evidence>
<dbReference type="Gene3D" id="3.40.50.720">
    <property type="entry name" value="NAD(P)-binding Rossmann-like Domain"/>
    <property type="match status" value="1"/>
</dbReference>
<comment type="similarity">
    <text evidence="1">Belongs to the short-chain dehydrogenases/reductases (SDR) family.</text>
</comment>
<dbReference type="STRING" id="58919.A0A316ZAR8"/>
<keyword evidence="3" id="KW-0560">Oxidoreductase</keyword>
<dbReference type="GeneID" id="37268703"/>
<dbReference type="PRINTS" id="PR00081">
    <property type="entry name" value="GDHRDH"/>
</dbReference>
<evidence type="ECO:0000256" key="1">
    <source>
        <dbReference type="ARBA" id="ARBA00006484"/>
    </source>
</evidence>
<gene>
    <name evidence="4" type="ORF">FA09DRAFT_325255</name>
</gene>
<dbReference type="InterPro" id="IPR020904">
    <property type="entry name" value="Sc_DH/Rdtase_CS"/>
</dbReference>
<dbReference type="EMBL" id="KZ819291">
    <property type="protein sequence ID" value="PWN98396.1"/>
    <property type="molecule type" value="Genomic_DNA"/>
</dbReference>